<dbReference type="PANTHER" id="PTHR33393">
    <property type="entry name" value="POLYGLUTAMINE SYNTHESIS ACCESSORY PROTEIN RV0574C-RELATED"/>
    <property type="match status" value="1"/>
</dbReference>
<dbReference type="OrthoDB" id="9810906at2"/>
<gene>
    <name evidence="3" type="ORF">SAMN04489735_100384</name>
</gene>
<dbReference type="InterPro" id="IPR019079">
    <property type="entry name" value="Capsule_synth_CapA"/>
</dbReference>
<feature type="domain" description="Capsule synthesis protein CapA" evidence="2">
    <location>
        <begin position="58"/>
        <end position="297"/>
    </location>
</feature>
<dbReference type="EMBL" id="FNDE01000003">
    <property type="protein sequence ID" value="SDG80823.1"/>
    <property type="molecule type" value="Genomic_DNA"/>
</dbReference>
<evidence type="ECO:0000313" key="4">
    <source>
        <dbReference type="Proteomes" id="UP000198956"/>
    </source>
</evidence>
<comment type="similarity">
    <text evidence="1">Belongs to the CapA family.</text>
</comment>
<dbReference type="AlphaFoldDB" id="A0A1G7X9L4"/>
<evidence type="ECO:0000259" key="2">
    <source>
        <dbReference type="SMART" id="SM00854"/>
    </source>
</evidence>
<dbReference type="PANTHER" id="PTHR33393:SF13">
    <property type="entry name" value="PGA BIOSYNTHESIS PROTEIN CAPA"/>
    <property type="match status" value="1"/>
</dbReference>
<evidence type="ECO:0000313" key="3">
    <source>
        <dbReference type="EMBL" id="SDG80823.1"/>
    </source>
</evidence>
<name>A0A1G7X9L4_ANETH</name>
<evidence type="ECO:0000256" key="1">
    <source>
        <dbReference type="ARBA" id="ARBA00005662"/>
    </source>
</evidence>
<accession>A0A1G7X9L4</accession>
<dbReference type="InterPro" id="IPR029052">
    <property type="entry name" value="Metallo-depent_PP-like"/>
</dbReference>
<dbReference type="InterPro" id="IPR052169">
    <property type="entry name" value="CW_Biosynth-Accessory"/>
</dbReference>
<protein>
    <submittedName>
        <fullName evidence="3">Capsule synthesis protein PGA_cap</fullName>
    </submittedName>
</protein>
<dbReference type="CDD" id="cd07381">
    <property type="entry name" value="MPP_CapA"/>
    <property type="match status" value="1"/>
</dbReference>
<dbReference type="Gene3D" id="3.60.21.10">
    <property type="match status" value="1"/>
</dbReference>
<dbReference type="SMART" id="SM00854">
    <property type="entry name" value="PGA_cap"/>
    <property type="match status" value="1"/>
</dbReference>
<sequence length="366" mass="40136">MSKGEEKHSMKTYRKYRFAWLAAGILALGLLAGGLMNVIADAKTKNADVMITSLDRVTLAFTGDLQFTGTVAKQIKKNGTSYPFTDVKPILARADIAVGNLETTLTTRGAAQNKQFTFRSDPRMAQAMADSGYDLVGLANNHTMDFGQDSLLDTIKHLQKAKLIPMGAGKNLTEATQIHYITKRGKTIAFLNYSRVLPSTSWMAGANKPGLASAYNPKGMYSKVREARKNADMVIVFIHWGKERMTVPEAYQTEMGHKLVDAGADLVVGHHSHIMQPVEWYKGKLIAYSLGNFVFTKSKMDLCNQTAILEVALNGKRIQANLVPAHIINGRPRLMTGAEKASFLNFIDRISPKATVKSDGTIVPSP</sequence>
<dbReference type="Proteomes" id="UP000198956">
    <property type="component" value="Unassembled WGS sequence"/>
</dbReference>
<dbReference type="SUPFAM" id="SSF56300">
    <property type="entry name" value="Metallo-dependent phosphatases"/>
    <property type="match status" value="1"/>
</dbReference>
<organism evidence="3 4">
    <name type="scientific">Aneurinibacillus thermoaerophilus</name>
    <dbReference type="NCBI Taxonomy" id="143495"/>
    <lineage>
        <taxon>Bacteria</taxon>
        <taxon>Bacillati</taxon>
        <taxon>Bacillota</taxon>
        <taxon>Bacilli</taxon>
        <taxon>Bacillales</taxon>
        <taxon>Paenibacillaceae</taxon>
        <taxon>Aneurinibacillus group</taxon>
        <taxon>Aneurinibacillus</taxon>
    </lineage>
</organism>
<reference evidence="3 4" key="1">
    <citation type="submission" date="2016-10" db="EMBL/GenBank/DDBJ databases">
        <authorList>
            <person name="de Groot N.N."/>
        </authorList>
    </citation>
    <scope>NUCLEOTIDE SEQUENCE [LARGE SCALE GENOMIC DNA]</scope>
    <source>
        <strain evidence="3 4">L 420-91</strain>
    </source>
</reference>
<dbReference type="Pfam" id="PF09587">
    <property type="entry name" value="PGA_cap"/>
    <property type="match status" value="1"/>
</dbReference>
<proteinExistence type="inferred from homology"/>